<evidence type="ECO:0008006" key="3">
    <source>
        <dbReference type="Google" id="ProtNLM"/>
    </source>
</evidence>
<comment type="caution">
    <text evidence="1">The sequence shown here is derived from an EMBL/GenBank/DDBJ whole genome shotgun (WGS) entry which is preliminary data.</text>
</comment>
<protein>
    <recommendedName>
        <fullName evidence="3">Phage antirepressor protein KilAC domain-containing protein</fullName>
    </recommendedName>
</protein>
<keyword evidence="2" id="KW-1185">Reference proteome</keyword>
<proteinExistence type="predicted"/>
<dbReference type="EMBL" id="SNXZ01000004">
    <property type="protein sequence ID" value="TDP96169.1"/>
    <property type="molecule type" value="Genomic_DNA"/>
</dbReference>
<dbReference type="AlphaFoldDB" id="A0A4R6S886"/>
<evidence type="ECO:0000313" key="2">
    <source>
        <dbReference type="Proteomes" id="UP000295444"/>
    </source>
</evidence>
<dbReference type="RefSeq" id="WP_133851556.1">
    <property type="nucleotide sequence ID" value="NZ_SNXZ01000004.1"/>
</dbReference>
<accession>A0A4R6S886</accession>
<evidence type="ECO:0000313" key="1">
    <source>
        <dbReference type="EMBL" id="TDP96169.1"/>
    </source>
</evidence>
<dbReference type="Proteomes" id="UP000295444">
    <property type="component" value="Unassembled WGS sequence"/>
</dbReference>
<organism evidence="1 2">
    <name type="scientific">Labedaea rhizosphaerae</name>
    <dbReference type="NCBI Taxonomy" id="598644"/>
    <lineage>
        <taxon>Bacteria</taxon>
        <taxon>Bacillati</taxon>
        <taxon>Actinomycetota</taxon>
        <taxon>Actinomycetes</taxon>
        <taxon>Pseudonocardiales</taxon>
        <taxon>Pseudonocardiaceae</taxon>
        <taxon>Labedaea</taxon>
    </lineage>
</organism>
<reference evidence="1 2" key="1">
    <citation type="submission" date="2019-03" db="EMBL/GenBank/DDBJ databases">
        <title>Genomic Encyclopedia of Type Strains, Phase IV (KMG-IV): sequencing the most valuable type-strain genomes for metagenomic binning, comparative biology and taxonomic classification.</title>
        <authorList>
            <person name="Goeker M."/>
        </authorList>
    </citation>
    <scope>NUCLEOTIDE SEQUENCE [LARGE SCALE GENOMIC DNA]</scope>
    <source>
        <strain evidence="1 2">DSM 45361</strain>
    </source>
</reference>
<gene>
    <name evidence="1" type="ORF">EV186_104151</name>
</gene>
<name>A0A4R6S886_LABRH</name>
<sequence>MSDAAGELLVLRKARDNKMWRHEVGHVIYDDGRPLKPWLLPHFHRLLADGHLMIVARRYTTGVSERVELTPLGRERLWSREREWRGGLG</sequence>